<reference evidence="4 5" key="1">
    <citation type="submission" date="2022-12" db="EMBL/GenBank/DDBJ databases">
        <title>Chromosome-level genome of Tegillarca granosa.</title>
        <authorList>
            <person name="Kim J."/>
        </authorList>
    </citation>
    <scope>NUCLEOTIDE SEQUENCE [LARGE SCALE GENOMIC DNA]</scope>
    <source>
        <strain evidence="4">Teg-2019</strain>
        <tissue evidence="4">Adductor muscle</tissue>
    </source>
</reference>
<dbReference type="PROSITE" id="PS50181">
    <property type="entry name" value="FBOX"/>
    <property type="match status" value="1"/>
</dbReference>
<evidence type="ECO:0000259" key="3">
    <source>
        <dbReference type="PROSITE" id="PS50181"/>
    </source>
</evidence>
<dbReference type="Proteomes" id="UP001217089">
    <property type="component" value="Unassembled WGS sequence"/>
</dbReference>
<evidence type="ECO:0000313" key="4">
    <source>
        <dbReference type="EMBL" id="KAJ8304956.1"/>
    </source>
</evidence>
<dbReference type="InterPro" id="IPR042508">
    <property type="entry name" value="FBXW5"/>
</dbReference>
<dbReference type="PROSITE" id="PS50082">
    <property type="entry name" value="WD_REPEATS_2"/>
    <property type="match status" value="1"/>
</dbReference>
<dbReference type="SUPFAM" id="SSF81383">
    <property type="entry name" value="F-box domain"/>
    <property type="match status" value="1"/>
</dbReference>
<dbReference type="InterPro" id="IPR015943">
    <property type="entry name" value="WD40/YVTN_repeat-like_dom_sf"/>
</dbReference>
<feature type="region of interest" description="Disordered" evidence="2">
    <location>
        <begin position="1"/>
        <end position="20"/>
    </location>
</feature>
<dbReference type="EMBL" id="JARBDR010000903">
    <property type="protein sequence ID" value="KAJ8304956.1"/>
    <property type="molecule type" value="Genomic_DNA"/>
</dbReference>
<dbReference type="Gene3D" id="1.20.1280.50">
    <property type="match status" value="1"/>
</dbReference>
<dbReference type="Gene3D" id="2.130.10.10">
    <property type="entry name" value="YVTN repeat-like/Quinoprotein amine dehydrogenase"/>
    <property type="match status" value="1"/>
</dbReference>
<dbReference type="InterPro" id="IPR001810">
    <property type="entry name" value="F-box_dom"/>
</dbReference>
<dbReference type="SMART" id="SM00256">
    <property type="entry name" value="FBOX"/>
    <property type="match status" value="1"/>
</dbReference>
<dbReference type="InterPro" id="IPR036322">
    <property type="entry name" value="WD40_repeat_dom_sf"/>
</dbReference>
<dbReference type="PANTHER" id="PTHR20995">
    <property type="entry name" value="F-BOX/WD REPEAT-CONTAINING PROTEIN 5"/>
    <property type="match status" value="1"/>
</dbReference>
<dbReference type="SUPFAM" id="SSF50978">
    <property type="entry name" value="WD40 repeat-like"/>
    <property type="match status" value="1"/>
</dbReference>
<evidence type="ECO:0000313" key="5">
    <source>
        <dbReference type="Proteomes" id="UP001217089"/>
    </source>
</evidence>
<dbReference type="InterPro" id="IPR001680">
    <property type="entry name" value="WD40_rpt"/>
</dbReference>
<keyword evidence="5" id="KW-1185">Reference proteome</keyword>
<dbReference type="InterPro" id="IPR036047">
    <property type="entry name" value="F-box-like_dom_sf"/>
</dbReference>
<protein>
    <recommendedName>
        <fullName evidence="3">F-box domain-containing protein</fullName>
    </recommendedName>
</protein>
<feature type="repeat" description="WD" evidence="1">
    <location>
        <begin position="108"/>
        <end position="141"/>
    </location>
</feature>
<comment type="caution">
    <text evidence="4">The sequence shown here is derived from an EMBL/GenBank/DDBJ whole genome shotgun (WGS) entry which is preliminary data.</text>
</comment>
<dbReference type="PROSITE" id="PS50294">
    <property type="entry name" value="WD_REPEATS_REGION"/>
    <property type="match status" value="1"/>
</dbReference>
<evidence type="ECO:0000256" key="1">
    <source>
        <dbReference type="PROSITE-ProRule" id="PRU00221"/>
    </source>
</evidence>
<sequence length="322" mass="36990">MPLHCVGERRSPTETEEEEEETCPCIWQELPDSLLLHIFSFLEAGQLLHASETCKIWNRVSNDESLWKGLLSRKYNVTAKVLPEGKLQWKSEYKRLYFHSPIILSETLTDHTDEVLHVSFSHSGKMFSTTSKDSTIKVWEVGYPTTLKYSTDFRKLLSWDFTQFSCFNDNDSMLLVSSVKTTDFMDRRGFVAIMSLLHDFRIIRVVSMDPSQLFGAWLDNSTFLGGCLKISLDRFATTVHIESFEVPDVQFSVQDDEEEEPPPTVEENSGKNLFTFCSETASLIKFLTVANIPSEVKECDCMCKNSNEMEDTEMKQEVMEVD</sequence>
<name>A0ABQ9EI77_TEGGR</name>
<keyword evidence="1" id="KW-0853">WD repeat</keyword>
<proteinExistence type="predicted"/>
<dbReference type="Pfam" id="PF00400">
    <property type="entry name" value="WD40"/>
    <property type="match status" value="1"/>
</dbReference>
<feature type="compositionally biased region" description="Basic and acidic residues" evidence="2">
    <location>
        <begin position="1"/>
        <end position="13"/>
    </location>
</feature>
<evidence type="ECO:0000256" key="2">
    <source>
        <dbReference type="SAM" id="MobiDB-lite"/>
    </source>
</evidence>
<accession>A0ABQ9EI77</accession>
<dbReference type="Pfam" id="PF12937">
    <property type="entry name" value="F-box-like"/>
    <property type="match status" value="1"/>
</dbReference>
<dbReference type="SMART" id="SM00320">
    <property type="entry name" value="WD40"/>
    <property type="match status" value="1"/>
</dbReference>
<dbReference type="PANTHER" id="PTHR20995:SF17">
    <property type="entry name" value="F-BOX_WD REPEAT-CONTAINING PROTEIN 5"/>
    <property type="match status" value="1"/>
</dbReference>
<gene>
    <name evidence="4" type="ORF">KUTeg_018539</name>
</gene>
<feature type="domain" description="F-box" evidence="3">
    <location>
        <begin position="24"/>
        <end position="70"/>
    </location>
</feature>
<organism evidence="4 5">
    <name type="scientific">Tegillarca granosa</name>
    <name type="common">Malaysian cockle</name>
    <name type="synonym">Anadara granosa</name>
    <dbReference type="NCBI Taxonomy" id="220873"/>
    <lineage>
        <taxon>Eukaryota</taxon>
        <taxon>Metazoa</taxon>
        <taxon>Spiralia</taxon>
        <taxon>Lophotrochozoa</taxon>
        <taxon>Mollusca</taxon>
        <taxon>Bivalvia</taxon>
        <taxon>Autobranchia</taxon>
        <taxon>Pteriomorphia</taxon>
        <taxon>Arcoida</taxon>
        <taxon>Arcoidea</taxon>
        <taxon>Arcidae</taxon>
        <taxon>Tegillarca</taxon>
    </lineage>
</organism>